<dbReference type="AlphaFoldDB" id="A0A2S6NIY2"/>
<keyword evidence="4" id="KW-1185">Reference proteome</keyword>
<dbReference type="CDD" id="cd07813">
    <property type="entry name" value="COQ10p_like"/>
    <property type="match status" value="1"/>
</dbReference>
<evidence type="ECO:0000259" key="2">
    <source>
        <dbReference type="Pfam" id="PF03364"/>
    </source>
</evidence>
<dbReference type="GO" id="GO:0048039">
    <property type="term" value="F:ubiquinone binding"/>
    <property type="evidence" value="ECO:0007669"/>
    <property type="project" value="InterPro"/>
</dbReference>
<name>A0A2S6NIY2_RHOGL</name>
<dbReference type="PANTHER" id="PTHR12901:SF10">
    <property type="entry name" value="COENZYME Q-BINDING PROTEIN COQ10, MITOCHONDRIAL"/>
    <property type="match status" value="1"/>
</dbReference>
<proteinExistence type="inferred from homology"/>
<reference evidence="3 4" key="1">
    <citation type="journal article" date="2018" name="Arch. Microbiol.">
        <title>New insights into the metabolic potential of the phototrophic purple bacterium Rhodopila globiformis DSM 161(T) from its draft genome sequence and evidence for a vanadium-dependent nitrogenase.</title>
        <authorList>
            <person name="Imhoff J.F."/>
            <person name="Rahn T."/>
            <person name="Kunzel S."/>
            <person name="Neulinger S.C."/>
        </authorList>
    </citation>
    <scope>NUCLEOTIDE SEQUENCE [LARGE SCALE GENOMIC DNA]</scope>
    <source>
        <strain evidence="3 4">DSM 161</strain>
    </source>
</reference>
<dbReference type="PANTHER" id="PTHR12901">
    <property type="entry name" value="SPERM PROTEIN HOMOLOG"/>
    <property type="match status" value="1"/>
</dbReference>
<comment type="similarity">
    <text evidence="1">Belongs to the ribosome association toxin RatA family.</text>
</comment>
<dbReference type="GO" id="GO:0045333">
    <property type="term" value="P:cellular respiration"/>
    <property type="evidence" value="ECO:0007669"/>
    <property type="project" value="InterPro"/>
</dbReference>
<sequence>MRHLGAEVPSTMRTIAIHRTIGHDWTEMFALVLDIERYPQFVPGCTHERILARREIRPGCSEIISRMTVGMAPLQFSYTNRTLGDQEARRITVDSTDGPLRDLQVTWQFNPLGPARTRIDFSAKYEFHNPIVARLAAGAFDSLFRRIIDAFERRARLRVPLSRTLSLAGASPLS</sequence>
<dbReference type="Gene3D" id="3.30.530.20">
    <property type="match status" value="1"/>
</dbReference>
<dbReference type="EMBL" id="NHRY01000097">
    <property type="protein sequence ID" value="PPQ34620.1"/>
    <property type="molecule type" value="Genomic_DNA"/>
</dbReference>
<evidence type="ECO:0000313" key="4">
    <source>
        <dbReference type="Proteomes" id="UP000239724"/>
    </source>
</evidence>
<protein>
    <recommendedName>
        <fullName evidence="2">Coenzyme Q-binding protein COQ10 START domain-containing protein</fullName>
    </recommendedName>
</protein>
<accession>A0A2S6NIY2</accession>
<gene>
    <name evidence="3" type="ORF">CCS01_10065</name>
</gene>
<evidence type="ECO:0000256" key="1">
    <source>
        <dbReference type="ARBA" id="ARBA00008918"/>
    </source>
</evidence>
<dbReference type="Pfam" id="PF03364">
    <property type="entry name" value="Polyketide_cyc"/>
    <property type="match status" value="1"/>
</dbReference>
<dbReference type="InterPro" id="IPR005031">
    <property type="entry name" value="COQ10_START"/>
</dbReference>
<organism evidence="3 4">
    <name type="scientific">Rhodopila globiformis</name>
    <name type="common">Rhodopseudomonas globiformis</name>
    <dbReference type="NCBI Taxonomy" id="1071"/>
    <lineage>
        <taxon>Bacteria</taxon>
        <taxon>Pseudomonadati</taxon>
        <taxon>Pseudomonadota</taxon>
        <taxon>Alphaproteobacteria</taxon>
        <taxon>Acetobacterales</taxon>
        <taxon>Acetobacteraceae</taxon>
        <taxon>Rhodopila</taxon>
    </lineage>
</organism>
<dbReference type="InterPro" id="IPR044996">
    <property type="entry name" value="COQ10-like"/>
</dbReference>
<evidence type="ECO:0000313" key="3">
    <source>
        <dbReference type="EMBL" id="PPQ34620.1"/>
    </source>
</evidence>
<dbReference type="InterPro" id="IPR023393">
    <property type="entry name" value="START-like_dom_sf"/>
</dbReference>
<feature type="domain" description="Coenzyme Q-binding protein COQ10 START" evidence="2">
    <location>
        <begin position="24"/>
        <end position="152"/>
    </location>
</feature>
<dbReference type="SUPFAM" id="SSF55961">
    <property type="entry name" value="Bet v1-like"/>
    <property type="match status" value="1"/>
</dbReference>
<dbReference type="Proteomes" id="UP000239724">
    <property type="component" value="Unassembled WGS sequence"/>
</dbReference>
<comment type="caution">
    <text evidence="3">The sequence shown here is derived from an EMBL/GenBank/DDBJ whole genome shotgun (WGS) entry which is preliminary data.</text>
</comment>